<feature type="region of interest" description="Disordered" evidence="1">
    <location>
        <begin position="45"/>
        <end position="69"/>
    </location>
</feature>
<dbReference type="EMBL" id="BMPI01000023">
    <property type="protein sequence ID" value="GGM41101.1"/>
    <property type="molecule type" value="Genomic_DNA"/>
</dbReference>
<sequence length="466" mass="49182">MSRPARAGRLRLRTMVLGAALTALAGTFLTNLALHAADAAETPISQGKPATASSTENAGTPAANAVDGNAGSRWSSAFSDPQWLQVDLGATATITRVVLQWEAAYARDFTVQTSADGSSWTTINTTVNGTGGTQTLNVSGSGRYVRLNTTRRATQYGVSLWEFQVFGTGGTQPTPSTSAPAGTGWIKMDQAKWQAQLAQFNALPMHPAPANAVRVSEFNAACTYSHSFKDDPIIFPGLPGASHMHSFLGNRTTNANTTTESLLANSSTSCGPATDLSAYWIPTLYQRGVAIEPRGVTVYYGSRLPDPSRTLPFPQGMRMIAGDAKRQVATPSGAPGQFWCAGPGGEVGRSADGNWPICAATANLTFQLVFQDCWDGVNLDSPDHKSHVSYSTVNGQCAGAYPVAIPNISFVIDYNTRGDADGFTLASGMASSMHGDVFLAWDNVAMGQRVKDCVVQKAKCNTAGTF</sequence>
<dbReference type="AlphaFoldDB" id="A0A917TY15"/>
<dbReference type="PANTHER" id="PTHR43662:SF3">
    <property type="entry name" value="DOMAIN PROTEIN, PUTATIVE (AFU_ORTHOLOGUE AFUA_6G11970)-RELATED"/>
    <property type="match status" value="1"/>
</dbReference>
<dbReference type="SUPFAM" id="SSF49785">
    <property type="entry name" value="Galactose-binding domain-like"/>
    <property type="match status" value="1"/>
</dbReference>
<dbReference type="RefSeq" id="WP_190252169.1">
    <property type="nucleotide sequence ID" value="NZ_BMPI01000023.1"/>
</dbReference>
<evidence type="ECO:0000313" key="4">
    <source>
        <dbReference type="EMBL" id="GGM41101.1"/>
    </source>
</evidence>
<dbReference type="InterPro" id="IPR008979">
    <property type="entry name" value="Galactose-bd-like_sf"/>
</dbReference>
<keyword evidence="2" id="KW-0732">Signal</keyword>
<dbReference type="PANTHER" id="PTHR43662">
    <property type="match status" value="1"/>
</dbReference>
<dbReference type="Gene3D" id="2.60.120.260">
    <property type="entry name" value="Galactose-binding domain-like"/>
    <property type="match status" value="1"/>
</dbReference>
<evidence type="ECO:0000256" key="2">
    <source>
        <dbReference type="SAM" id="SignalP"/>
    </source>
</evidence>
<dbReference type="Pfam" id="PF09362">
    <property type="entry name" value="DUF1996"/>
    <property type="match status" value="1"/>
</dbReference>
<reference evidence="4" key="1">
    <citation type="journal article" date="2014" name="Int. J. Syst. Evol. Microbiol.">
        <title>Complete genome sequence of Corynebacterium casei LMG S-19264T (=DSM 44701T), isolated from a smear-ripened cheese.</title>
        <authorList>
            <consortium name="US DOE Joint Genome Institute (JGI-PGF)"/>
            <person name="Walter F."/>
            <person name="Albersmeier A."/>
            <person name="Kalinowski J."/>
            <person name="Ruckert C."/>
        </authorList>
    </citation>
    <scope>NUCLEOTIDE SEQUENCE</scope>
    <source>
        <strain evidence="4">JCM 19831</strain>
    </source>
</reference>
<dbReference type="InterPro" id="IPR018535">
    <property type="entry name" value="DUF1996"/>
</dbReference>
<proteinExistence type="predicted"/>
<accession>A0A917TY15</accession>
<dbReference type="PROSITE" id="PS50022">
    <property type="entry name" value="FA58C_3"/>
    <property type="match status" value="1"/>
</dbReference>
<gene>
    <name evidence="4" type="ORF">GCM10007977_048160</name>
</gene>
<dbReference type="InterPro" id="IPR000421">
    <property type="entry name" value="FA58C"/>
</dbReference>
<evidence type="ECO:0000313" key="5">
    <source>
        <dbReference type="Proteomes" id="UP000642070"/>
    </source>
</evidence>
<feature type="signal peptide" evidence="2">
    <location>
        <begin position="1"/>
        <end position="25"/>
    </location>
</feature>
<dbReference type="Proteomes" id="UP000642070">
    <property type="component" value="Unassembled WGS sequence"/>
</dbReference>
<dbReference type="Pfam" id="PF00754">
    <property type="entry name" value="F5_F8_type_C"/>
    <property type="match status" value="1"/>
</dbReference>
<reference evidence="4" key="2">
    <citation type="submission" date="2020-09" db="EMBL/GenBank/DDBJ databases">
        <authorList>
            <person name="Sun Q."/>
            <person name="Ohkuma M."/>
        </authorList>
    </citation>
    <scope>NUCLEOTIDE SEQUENCE</scope>
    <source>
        <strain evidence="4">JCM 19831</strain>
    </source>
</reference>
<name>A0A917TY15_9ACTN</name>
<organism evidence="4 5">
    <name type="scientific">Dactylosporangium sucinum</name>
    <dbReference type="NCBI Taxonomy" id="1424081"/>
    <lineage>
        <taxon>Bacteria</taxon>
        <taxon>Bacillati</taxon>
        <taxon>Actinomycetota</taxon>
        <taxon>Actinomycetes</taxon>
        <taxon>Micromonosporales</taxon>
        <taxon>Micromonosporaceae</taxon>
        <taxon>Dactylosporangium</taxon>
    </lineage>
</organism>
<evidence type="ECO:0000259" key="3">
    <source>
        <dbReference type="PROSITE" id="PS50022"/>
    </source>
</evidence>
<feature type="domain" description="F5/8 type C" evidence="3">
    <location>
        <begin position="27"/>
        <end position="168"/>
    </location>
</feature>
<feature type="chain" id="PRO_5038337662" description="F5/8 type C domain-containing protein" evidence="2">
    <location>
        <begin position="26"/>
        <end position="466"/>
    </location>
</feature>
<keyword evidence="5" id="KW-1185">Reference proteome</keyword>
<evidence type="ECO:0000256" key="1">
    <source>
        <dbReference type="SAM" id="MobiDB-lite"/>
    </source>
</evidence>
<comment type="caution">
    <text evidence="4">The sequence shown here is derived from an EMBL/GenBank/DDBJ whole genome shotgun (WGS) entry which is preliminary data.</text>
</comment>
<protein>
    <recommendedName>
        <fullName evidence="3">F5/8 type C domain-containing protein</fullName>
    </recommendedName>
</protein>